<dbReference type="Proteomes" id="UP000887577">
    <property type="component" value="Unplaced"/>
</dbReference>
<organism evidence="3 4">
    <name type="scientific">Panagrolaimus superbus</name>
    <dbReference type="NCBI Taxonomy" id="310955"/>
    <lineage>
        <taxon>Eukaryota</taxon>
        <taxon>Metazoa</taxon>
        <taxon>Ecdysozoa</taxon>
        <taxon>Nematoda</taxon>
        <taxon>Chromadorea</taxon>
        <taxon>Rhabditida</taxon>
        <taxon>Tylenchina</taxon>
        <taxon>Panagrolaimomorpha</taxon>
        <taxon>Panagrolaimoidea</taxon>
        <taxon>Panagrolaimidae</taxon>
        <taxon>Panagrolaimus</taxon>
    </lineage>
</organism>
<evidence type="ECO:0000313" key="3">
    <source>
        <dbReference type="Proteomes" id="UP000887577"/>
    </source>
</evidence>
<proteinExistence type="inferred from homology"/>
<dbReference type="PANTHER" id="PTHR13073:SF0">
    <property type="entry name" value="BIOGENESIS OF LYSOSOME-RELATED ORGANELLES COMPLEX 1 SUBUNIT 1"/>
    <property type="match status" value="1"/>
</dbReference>
<sequence>MLPQIVKDNHFKQQIRRELQEKRKNEAIVAAHSFSNAVVDHLNAKVSHAYNNQKRIDVEGKRLDNNAGKLIIQAEQWETMIESFTNAIKEMGDVQSWGNVIENDMKIITKTLEEVHAKEKETSEKQ</sequence>
<accession>A0A914ZCV5</accession>
<name>A0A914ZCV5_9BILA</name>
<evidence type="ECO:0000256" key="2">
    <source>
        <dbReference type="ARBA" id="ARBA00019577"/>
    </source>
</evidence>
<reference evidence="4" key="1">
    <citation type="submission" date="2022-11" db="UniProtKB">
        <authorList>
            <consortium name="WormBaseParasite"/>
        </authorList>
    </citation>
    <scope>IDENTIFICATION</scope>
</reference>
<evidence type="ECO:0000313" key="4">
    <source>
        <dbReference type="WBParaSite" id="PSU_v2.g9776.t1"/>
    </source>
</evidence>
<dbReference type="Pfam" id="PF06320">
    <property type="entry name" value="GCN5L1"/>
    <property type="match status" value="1"/>
</dbReference>
<dbReference type="InterPro" id="IPR009395">
    <property type="entry name" value="BLOC1S1"/>
</dbReference>
<evidence type="ECO:0000256" key="1">
    <source>
        <dbReference type="ARBA" id="ARBA00007133"/>
    </source>
</evidence>
<protein>
    <recommendedName>
        <fullName evidence="2">Biogenesis of lysosome-related organelles complex 1 subunit 1</fullName>
    </recommendedName>
</protein>
<dbReference type="PANTHER" id="PTHR13073">
    <property type="entry name" value="BLOC-1 COMPLEX SUBUNIT 1"/>
    <property type="match status" value="1"/>
</dbReference>
<comment type="similarity">
    <text evidence="1">Belongs to the BLOC1S1 family.</text>
</comment>
<dbReference type="WBParaSite" id="PSU_v2.g9776.t1">
    <property type="protein sequence ID" value="PSU_v2.g9776.t1"/>
    <property type="gene ID" value="PSU_v2.g9776"/>
</dbReference>
<dbReference type="GO" id="GO:0031083">
    <property type="term" value="C:BLOC-1 complex"/>
    <property type="evidence" value="ECO:0007669"/>
    <property type="project" value="InterPro"/>
</dbReference>
<keyword evidence="3" id="KW-1185">Reference proteome</keyword>
<dbReference type="AlphaFoldDB" id="A0A914ZCV5"/>
<dbReference type="GO" id="GO:0016197">
    <property type="term" value="P:endosomal transport"/>
    <property type="evidence" value="ECO:0007669"/>
    <property type="project" value="TreeGrafter"/>
</dbReference>